<feature type="compositionally biased region" description="Basic and acidic residues" evidence="1">
    <location>
        <begin position="225"/>
        <end position="244"/>
    </location>
</feature>
<keyword evidence="3" id="KW-1185">Reference proteome</keyword>
<evidence type="ECO:0000313" key="2">
    <source>
        <dbReference type="EMBL" id="MBA0717533.1"/>
    </source>
</evidence>
<evidence type="ECO:0000256" key="1">
    <source>
        <dbReference type="SAM" id="MobiDB-lite"/>
    </source>
</evidence>
<feature type="compositionally biased region" description="Basic and acidic residues" evidence="1">
    <location>
        <begin position="188"/>
        <end position="200"/>
    </location>
</feature>
<protein>
    <submittedName>
        <fullName evidence="2">Uncharacterized protein</fullName>
    </submittedName>
</protein>
<reference evidence="2 3" key="1">
    <citation type="journal article" date="2019" name="Genome Biol. Evol.">
        <title>Insights into the evolution of the New World diploid cottons (Gossypium, subgenus Houzingenia) based on genome sequencing.</title>
        <authorList>
            <person name="Grover C.E."/>
            <person name="Arick M.A. 2nd"/>
            <person name="Thrash A."/>
            <person name="Conover J.L."/>
            <person name="Sanders W.S."/>
            <person name="Peterson D.G."/>
            <person name="Frelichowski J.E."/>
            <person name="Scheffler J.A."/>
            <person name="Scheffler B.E."/>
            <person name="Wendel J.F."/>
        </authorList>
    </citation>
    <scope>NUCLEOTIDE SEQUENCE [LARGE SCALE GENOMIC DNA]</scope>
    <source>
        <strain evidence="2">4</strain>
        <tissue evidence="2">Leaf</tissue>
    </source>
</reference>
<feature type="region of interest" description="Disordered" evidence="1">
    <location>
        <begin position="223"/>
        <end position="267"/>
    </location>
</feature>
<feature type="compositionally biased region" description="Acidic residues" evidence="1">
    <location>
        <begin position="245"/>
        <end position="267"/>
    </location>
</feature>
<evidence type="ECO:0000313" key="3">
    <source>
        <dbReference type="Proteomes" id="UP000593574"/>
    </source>
</evidence>
<proteinExistence type="predicted"/>
<organism evidence="2 3">
    <name type="scientific">Gossypium laxum</name>
    <dbReference type="NCBI Taxonomy" id="34288"/>
    <lineage>
        <taxon>Eukaryota</taxon>
        <taxon>Viridiplantae</taxon>
        <taxon>Streptophyta</taxon>
        <taxon>Embryophyta</taxon>
        <taxon>Tracheophyta</taxon>
        <taxon>Spermatophyta</taxon>
        <taxon>Magnoliopsida</taxon>
        <taxon>eudicotyledons</taxon>
        <taxon>Gunneridae</taxon>
        <taxon>Pentapetalae</taxon>
        <taxon>rosids</taxon>
        <taxon>malvids</taxon>
        <taxon>Malvales</taxon>
        <taxon>Malvaceae</taxon>
        <taxon>Malvoideae</taxon>
        <taxon>Gossypium</taxon>
    </lineage>
</organism>
<name>A0A7J9A0G1_9ROSI</name>
<feature type="region of interest" description="Disordered" evidence="1">
    <location>
        <begin position="167"/>
        <end position="200"/>
    </location>
</feature>
<accession>A0A7J9A0G1</accession>
<sequence length="267" mass="29289">MSTRGTLGRGTRGRSRGRGSTRARSLASGHMPNVEAWEAPASPVTETGSYDRAAGDDVLSQAMLRILERVAGISTGAVGCGSISERLRLNGAEIFRGISRVAPNMAEYWLEATERIMDDLDYTSEQKLKGPKKKPSLMGQSELGFLLQDYNLVLIVGDITWVSAGRSLGHASDPSRGRGQARGGNGMGRDRRTSGRDVDNIEMRQPALVYATRHIEYGDALDVITAKDEIPPRPAKEQLKRKWDDEDIDDSDIMESWEEEDELAPPS</sequence>
<comment type="caution">
    <text evidence="2">The sequence shown here is derived from an EMBL/GenBank/DDBJ whole genome shotgun (WGS) entry which is preliminary data.</text>
</comment>
<feature type="region of interest" description="Disordered" evidence="1">
    <location>
        <begin position="1"/>
        <end position="49"/>
    </location>
</feature>
<dbReference type="EMBL" id="JABEZV010000008">
    <property type="protein sequence ID" value="MBA0717533.1"/>
    <property type="molecule type" value="Genomic_DNA"/>
</dbReference>
<dbReference type="AlphaFoldDB" id="A0A7J9A0G1"/>
<feature type="non-terminal residue" evidence="2">
    <location>
        <position position="267"/>
    </location>
</feature>
<gene>
    <name evidence="2" type="ORF">Golax_005341</name>
</gene>
<feature type="compositionally biased region" description="Basic residues" evidence="1">
    <location>
        <begin position="11"/>
        <end position="21"/>
    </location>
</feature>
<dbReference type="Proteomes" id="UP000593574">
    <property type="component" value="Unassembled WGS sequence"/>
</dbReference>